<dbReference type="Proteomes" id="UP000525714">
    <property type="component" value="Unassembled WGS sequence"/>
</dbReference>
<dbReference type="InterPro" id="IPR038820">
    <property type="entry name" value="CCDC171"/>
</dbReference>
<evidence type="ECO:0000313" key="3">
    <source>
        <dbReference type="Proteomes" id="UP000525714"/>
    </source>
</evidence>
<feature type="non-terminal residue" evidence="2">
    <location>
        <position position="1"/>
    </location>
</feature>
<keyword evidence="3" id="KW-1185">Reference proteome</keyword>
<dbReference type="AlphaFoldDB" id="A0A7K5KHM8"/>
<evidence type="ECO:0000256" key="1">
    <source>
        <dbReference type="SAM" id="Coils"/>
    </source>
</evidence>
<keyword evidence="1" id="KW-0175">Coiled coil</keyword>
<feature type="non-terminal residue" evidence="2">
    <location>
        <position position="83"/>
    </location>
</feature>
<dbReference type="EMBL" id="VYZC01000829">
    <property type="protein sequence ID" value="NWT05397.1"/>
    <property type="molecule type" value="Genomic_DNA"/>
</dbReference>
<protein>
    <submittedName>
        <fullName evidence="2">CC171 protein</fullName>
    </submittedName>
</protein>
<organism evidence="2 3">
    <name type="scientific">Mionectes macconnelli</name>
    <name type="common">McConnell's flycatcher</name>
    <dbReference type="NCBI Taxonomy" id="254557"/>
    <lineage>
        <taxon>Eukaryota</taxon>
        <taxon>Metazoa</taxon>
        <taxon>Chordata</taxon>
        <taxon>Craniata</taxon>
        <taxon>Vertebrata</taxon>
        <taxon>Euteleostomi</taxon>
        <taxon>Archelosauria</taxon>
        <taxon>Archosauria</taxon>
        <taxon>Dinosauria</taxon>
        <taxon>Saurischia</taxon>
        <taxon>Theropoda</taxon>
        <taxon>Coelurosauria</taxon>
        <taxon>Aves</taxon>
        <taxon>Neognathae</taxon>
        <taxon>Neoaves</taxon>
        <taxon>Telluraves</taxon>
        <taxon>Australaves</taxon>
        <taxon>Passeriformes</taxon>
        <taxon>Tyrannidae</taxon>
        <taxon>Mionectes</taxon>
    </lineage>
</organism>
<gene>
    <name evidence="2" type="primary">Ccdc171_2</name>
    <name evidence="2" type="ORF">MIOMAC_R05687</name>
</gene>
<dbReference type="PANTHER" id="PTHR47899:SF1">
    <property type="entry name" value="COILED-COIL DOMAIN-CONTAINING PROTEIN 171"/>
    <property type="match status" value="1"/>
</dbReference>
<dbReference type="PANTHER" id="PTHR47899">
    <property type="entry name" value="COILED-COIL DOMAIN-CONTAINING PROTEIN 171"/>
    <property type="match status" value="1"/>
</dbReference>
<comment type="caution">
    <text evidence="2">The sequence shown here is derived from an EMBL/GenBank/DDBJ whole genome shotgun (WGS) entry which is preliminary data.</text>
</comment>
<sequence length="83" mass="9869">NPSDMDTVDDLKRKLHQIENENVELITQHKQEKSQYEKEIIKLRLELERGEAIHRDLEYKLSVARKEAQMQMYAAEEELCVAK</sequence>
<name>A0A7K5KHM8_9TYRA</name>
<accession>A0A7K5KHM8</accession>
<evidence type="ECO:0000313" key="2">
    <source>
        <dbReference type="EMBL" id="NWT05397.1"/>
    </source>
</evidence>
<reference evidence="2 3" key="1">
    <citation type="submission" date="2019-09" db="EMBL/GenBank/DDBJ databases">
        <title>Bird 10,000 Genomes (B10K) Project - Family phase.</title>
        <authorList>
            <person name="Zhang G."/>
        </authorList>
    </citation>
    <scope>NUCLEOTIDE SEQUENCE [LARGE SCALE GENOMIC DNA]</scope>
    <source>
        <strain evidence="2">B10K-DU-003-16</strain>
        <tissue evidence="2">Mixed tissue sample</tissue>
    </source>
</reference>
<proteinExistence type="predicted"/>
<feature type="coiled-coil region" evidence="1">
    <location>
        <begin position="8"/>
        <end position="53"/>
    </location>
</feature>